<dbReference type="Pfam" id="PF10180">
    <property type="entry name" value="WKF"/>
    <property type="match status" value="1"/>
</dbReference>
<name>A0ABZ2AQR0_9TREE</name>
<dbReference type="PANTHER" id="PTHR22306">
    <property type="entry name" value="CHROMOSOME 7 OPEN READING FRAME 50"/>
    <property type="match status" value="1"/>
</dbReference>
<feature type="compositionally biased region" description="Polar residues" evidence="1">
    <location>
        <begin position="369"/>
        <end position="378"/>
    </location>
</feature>
<dbReference type="Proteomes" id="UP001432216">
    <property type="component" value="Chromosome 1"/>
</dbReference>
<feature type="region of interest" description="Disordered" evidence="1">
    <location>
        <begin position="1"/>
        <end position="218"/>
    </location>
</feature>
<evidence type="ECO:0000313" key="4">
    <source>
        <dbReference type="Proteomes" id="UP001432216"/>
    </source>
</evidence>
<gene>
    <name evidence="3" type="ORF">IAS62_000219</name>
</gene>
<accession>A0ABZ2AQR0</accession>
<keyword evidence="4" id="KW-1185">Reference proteome</keyword>
<evidence type="ECO:0000256" key="1">
    <source>
        <dbReference type="SAM" id="MobiDB-lite"/>
    </source>
</evidence>
<sequence>MASSLQETGAHQSVALPVPPGNIQKEKKARKRAKKDQPPPEALSTESKPDTESERPPRKPRARKSKGGENQLIPVSKSNAPAPETKVGNEAEAKDKKKRRKRESRAGTEAETKESLTEDARVDVPAIIDKENDVGKVEEEGKGKGKENGADKVEKREKTSDEASKEGKKRKRKTEQAHVEPQTTTAEVSASPVAATTVEGNDEPKEKKPKREKRPKIKSVKGAIDIFKQPEVDVQVAPQGSESTTIFTDSSLSDQAKKNIFYAHLFALSQSPSPAPNAPSWKFSKAKQNWLMRNIFNHIEVPETYFEVVLRYLKTTQGHSRNTLVEQAKKILEPPEVPAVEPVDPAVEKSTDVAAPLETASPKEEPKVENTTQKQSDNVDPDVPMTETSEPASEQLEKEKVKQIKEIRARQLLEAMEVAQ</sequence>
<feature type="domain" description="WKF" evidence="2">
    <location>
        <begin position="279"/>
        <end position="331"/>
    </location>
</feature>
<dbReference type="InterPro" id="IPR019327">
    <property type="entry name" value="WKF"/>
</dbReference>
<organism evidence="3 4">
    <name type="scientific">Cryptococcus decagattii</name>
    <dbReference type="NCBI Taxonomy" id="1859122"/>
    <lineage>
        <taxon>Eukaryota</taxon>
        <taxon>Fungi</taxon>
        <taxon>Dikarya</taxon>
        <taxon>Basidiomycota</taxon>
        <taxon>Agaricomycotina</taxon>
        <taxon>Tremellomycetes</taxon>
        <taxon>Tremellales</taxon>
        <taxon>Cryptococcaceae</taxon>
        <taxon>Cryptococcus</taxon>
        <taxon>Cryptococcus gattii species complex</taxon>
    </lineage>
</organism>
<dbReference type="EMBL" id="CP143806">
    <property type="protein sequence ID" value="WVO18945.1"/>
    <property type="molecule type" value="Genomic_DNA"/>
</dbReference>
<dbReference type="RefSeq" id="XP_064718185.1">
    <property type="nucleotide sequence ID" value="XM_064862113.1"/>
</dbReference>
<evidence type="ECO:0000259" key="2">
    <source>
        <dbReference type="Pfam" id="PF10180"/>
    </source>
</evidence>
<reference evidence="3 4" key="1">
    <citation type="submission" date="2024-01" db="EMBL/GenBank/DDBJ databases">
        <title>Comparative genomics of Cryptococcus and Kwoniella reveals pathogenesis evolution and contrasting modes of karyotype evolution via chromosome fusion or intercentromeric recombination.</title>
        <authorList>
            <person name="Coelho M.A."/>
            <person name="David-Palma M."/>
            <person name="Shea T."/>
            <person name="Bowers K."/>
            <person name="McGinley-Smith S."/>
            <person name="Mohammad A.W."/>
            <person name="Gnirke A."/>
            <person name="Yurkov A.M."/>
            <person name="Nowrousian M."/>
            <person name="Sun S."/>
            <person name="Cuomo C.A."/>
            <person name="Heitman J."/>
        </authorList>
    </citation>
    <scope>NUCLEOTIDE SEQUENCE [LARGE SCALE GENOMIC DNA]</scope>
    <source>
        <strain evidence="3 4">7685027</strain>
    </source>
</reference>
<feature type="compositionally biased region" description="Basic residues" evidence="1">
    <location>
        <begin position="207"/>
        <end position="218"/>
    </location>
</feature>
<feature type="region of interest" description="Disordered" evidence="1">
    <location>
        <begin position="336"/>
        <end position="400"/>
    </location>
</feature>
<feature type="compositionally biased region" description="Basic and acidic residues" evidence="1">
    <location>
        <begin position="47"/>
        <end position="57"/>
    </location>
</feature>
<dbReference type="GeneID" id="89986995"/>
<feature type="compositionally biased region" description="Basic and acidic residues" evidence="1">
    <location>
        <begin position="104"/>
        <end position="166"/>
    </location>
</feature>
<feature type="compositionally biased region" description="Polar residues" evidence="1">
    <location>
        <begin position="1"/>
        <end position="11"/>
    </location>
</feature>
<evidence type="ECO:0000313" key="3">
    <source>
        <dbReference type="EMBL" id="WVO18945.1"/>
    </source>
</evidence>
<protein>
    <recommendedName>
        <fullName evidence="2">WKF domain-containing protein</fullName>
    </recommendedName>
</protein>
<dbReference type="PANTHER" id="PTHR22306:SF2">
    <property type="entry name" value="CHROMOSOME 7 OPEN READING FRAME 50"/>
    <property type="match status" value="1"/>
</dbReference>
<proteinExistence type="predicted"/>